<evidence type="ECO:0000256" key="6">
    <source>
        <dbReference type="ARBA" id="ARBA00022989"/>
    </source>
</evidence>
<feature type="transmembrane region" description="Helical" evidence="13">
    <location>
        <begin position="129"/>
        <end position="146"/>
    </location>
</feature>
<evidence type="ECO:0000256" key="11">
    <source>
        <dbReference type="ARBA" id="ARBA00023667"/>
    </source>
</evidence>
<evidence type="ECO:0000256" key="9">
    <source>
        <dbReference type="ARBA" id="ARBA00023588"/>
    </source>
</evidence>
<protein>
    <recommendedName>
        <fullName evidence="11">Glycosyl-4,4'-diaponeurosporenoate acyltransferase</fullName>
    </recommendedName>
</protein>
<organism evidence="14 15">
    <name type="scientific">Hymenobacter jeongseonensis</name>
    <dbReference type="NCBI Taxonomy" id="2791027"/>
    <lineage>
        <taxon>Bacteria</taxon>
        <taxon>Pseudomonadati</taxon>
        <taxon>Bacteroidota</taxon>
        <taxon>Cytophagia</taxon>
        <taxon>Cytophagales</taxon>
        <taxon>Hymenobacteraceae</taxon>
        <taxon>Hymenobacter</taxon>
    </lineage>
</organism>
<dbReference type="EMBL" id="JADQDQ010000001">
    <property type="protein sequence ID" value="MBF9236187.1"/>
    <property type="molecule type" value="Genomic_DNA"/>
</dbReference>
<comment type="function">
    <text evidence="12">Catalyzes the acylation of glycosyl-4,4'-diaponeurosporenoate, i.e. the esterification of glucose at the C6'' position with the carboxyl group of the C(15) fatty acid 12-methyltetradecanoic acid, to yield staphyloxanthin. This is the last step in the biosynthesis of this orange pigment, present in most staphylococci strains.</text>
</comment>
<evidence type="ECO:0000313" key="14">
    <source>
        <dbReference type="EMBL" id="MBF9236187.1"/>
    </source>
</evidence>
<dbReference type="Proteomes" id="UP000597617">
    <property type="component" value="Unassembled WGS sequence"/>
</dbReference>
<dbReference type="InterPro" id="IPR044021">
    <property type="entry name" value="CrtO"/>
</dbReference>
<evidence type="ECO:0000256" key="12">
    <source>
        <dbReference type="ARBA" id="ARBA00025324"/>
    </source>
</evidence>
<keyword evidence="2" id="KW-1003">Cell membrane</keyword>
<dbReference type="Pfam" id="PF18927">
    <property type="entry name" value="CrtO"/>
    <property type="match status" value="1"/>
</dbReference>
<feature type="transmembrane region" description="Helical" evidence="13">
    <location>
        <begin position="152"/>
        <end position="170"/>
    </location>
</feature>
<accession>A0ABS0IDE3</accession>
<gene>
    <name evidence="14" type="ORF">I2I05_02150</name>
</gene>
<comment type="pathway">
    <text evidence="9">Carotenoid biosynthesis; staphyloxanthin biosynthesis; staphyloxanthin from farnesyl diphosphate: step 5/5.</text>
</comment>
<evidence type="ECO:0000256" key="3">
    <source>
        <dbReference type="ARBA" id="ARBA00022679"/>
    </source>
</evidence>
<reference evidence="14 15" key="1">
    <citation type="submission" date="2020-11" db="EMBL/GenBank/DDBJ databases">
        <authorList>
            <person name="Kim M.K."/>
        </authorList>
    </citation>
    <scope>NUCLEOTIDE SEQUENCE [LARGE SCALE GENOMIC DNA]</scope>
    <source>
        <strain evidence="14 15">BT683</strain>
    </source>
</reference>
<keyword evidence="4 13" id="KW-0812">Transmembrane</keyword>
<feature type="transmembrane region" description="Helical" evidence="13">
    <location>
        <begin position="47"/>
        <end position="71"/>
    </location>
</feature>
<comment type="caution">
    <text evidence="14">The sequence shown here is derived from an EMBL/GenBank/DDBJ whole genome shotgun (WGS) entry which is preliminary data.</text>
</comment>
<dbReference type="RefSeq" id="WP_196280553.1">
    <property type="nucleotide sequence ID" value="NZ_JADQDQ010000001.1"/>
</dbReference>
<evidence type="ECO:0000313" key="15">
    <source>
        <dbReference type="Proteomes" id="UP000597617"/>
    </source>
</evidence>
<evidence type="ECO:0000256" key="1">
    <source>
        <dbReference type="ARBA" id="ARBA00004162"/>
    </source>
</evidence>
<evidence type="ECO:0000256" key="5">
    <source>
        <dbReference type="ARBA" id="ARBA00022729"/>
    </source>
</evidence>
<comment type="similarity">
    <text evidence="10">Belongs to the acyltransferase CrtO family.</text>
</comment>
<evidence type="ECO:0000256" key="7">
    <source>
        <dbReference type="ARBA" id="ARBA00023136"/>
    </source>
</evidence>
<evidence type="ECO:0000256" key="4">
    <source>
        <dbReference type="ARBA" id="ARBA00022692"/>
    </source>
</evidence>
<proteinExistence type="inferred from homology"/>
<keyword evidence="8" id="KW-0012">Acyltransferase</keyword>
<evidence type="ECO:0000256" key="2">
    <source>
        <dbReference type="ARBA" id="ARBA00022475"/>
    </source>
</evidence>
<evidence type="ECO:0000256" key="8">
    <source>
        <dbReference type="ARBA" id="ARBA00023315"/>
    </source>
</evidence>
<keyword evidence="3" id="KW-0808">Transferase</keyword>
<evidence type="ECO:0000256" key="13">
    <source>
        <dbReference type="SAM" id="Phobius"/>
    </source>
</evidence>
<sequence>MPSSRKNPAEPPPALLALANAVPNVLWSALSLVPISVYCYQHMARPWLYGGLAVSALAFGVPTAWFGYWQLSHRAAPYRRLGVALANRLTQNGDFVNRLLRFRYPAYRHVRSRAALASLKRHTYHQERFHLVLFLFFLFASLYAALQGQAGWCLLFVLTNVGYNLYPMWLQQYLRVRLAFRIP</sequence>
<keyword evidence="5" id="KW-0732">Signal</keyword>
<comment type="subcellular location">
    <subcellularLocation>
        <location evidence="1">Cell membrane</location>
        <topology evidence="1">Single-pass membrane protein</topology>
    </subcellularLocation>
</comment>
<keyword evidence="7 13" id="KW-0472">Membrane</keyword>
<name>A0ABS0IDE3_9BACT</name>
<evidence type="ECO:0000256" key="10">
    <source>
        <dbReference type="ARBA" id="ARBA00023603"/>
    </source>
</evidence>
<keyword evidence="6 13" id="KW-1133">Transmembrane helix</keyword>
<keyword evidence="15" id="KW-1185">Reference proteome</keyword>